<dbReference type="RefSeq" id="WP_074837559.1">
    <property type="nucleotide sequence ID" value="NZ_CBDCHJ010000004.1"/>
</dbReference>
<dbReference type="Gene3D" id="3.30.390.10">
    <property type="entry name" value="Enolase-like, N-terminal domain"/>
    <property type="match status" value="1"/>
</dbReference>
<evidence type="ECO:0000256" key="3">
    <source>
        <dbReference type="ARBA" id="ARBA00011973"/>
    </source>
</evidence>
<dbReference type="SUPFAM" id="SSF54826">
    <property type="entry name" value="Enolase N-terminal domain-like"/>
    <property type="match status" value="1"/>
</dbReference>
<dbReference type="EMBL" id="FNYY01000013">
    <property type="protein sequence ID" value="SEJ89715.1"/>
    <property type="molecule type" value="Genomic_DNA"/>
</dbReference>
<sequence length="388" mass="41139">MTQATIAAVHVTAFRYPIQNCATERASGHTFDCTGATSSRARLHVTVRATDGSCGTYVGGTDVMLPQVEKAAQLLIGMPWHAREPFYATARRLLQKHDRMGVGLLDSALWDLAGKRAGMSVAEMLGGARATLPAYASTWMGGPGGGLQVPQDYVDFALECRELGYRGFKMHGWGVDDVDREIATVLALGKAIGHSMALMSDPMCSINGFGDTLRLAKACDAAGFYWLEDPMSDGGQAATAYRAIREKCATPLMIGECVRGLEANASVVLAGASDFVRADPDFDMGITGTMKLAHFAEAIGLDVELHAPGPAQRACMAALRNSKFYEVSMVGPGRGLFAGGYYACGYSDALDDVSADGTVPVPVEAGLGVQYDMDFIRGYAFADLKVAA</sequence>
<dbReference type="InterPro" id="IPR029065">
    <property type="entry name" value="Enolase_C-like"/>
</dbReference>
<dbReference type="GO" id="GO:0008872">
    <property type="term" value="F:glucarate dehydratase activity"/>
    <property type="evidence" value="ECO:0007669"/>
    <property type="project" value="UniProtKB-EC"/>
</dbReference>
<dbReference type="AlphaFoldDB" id="A0A975ZPJ9"/>
<dbReference type="Pfam" id="PF02746">
    <property type="entry name" value="MR_MLE_N"/>
    <property type="match status" value="1"/>
</dbReference>
<evidence type="ECO:0000256" key="1">
    <source>
        <dbReference type="ARBA" id="ARBA00001426"/>
    </source>
</evidence>
<dbReference type="SUPFAM" id="SSF51604">
    <property type="entry name" value="Enolase C-terminal domain-like"/>
    <property type="match status" value="1"/>
</dbReference>
<feature type="domain" description="Mandelate racemase/muconate lactonizing enzyme C-terminal" evidence="4">
    <location>
        <begin position="150"/>
        <end position="251"/>
    </location>
</feature>
<evidence type="ECO:0000256" key="2">
    <source>
        <dbReference type="ARBA" id="ARBA00005183"/>
    </source>
</evidence>
<proteinExistence type="predicted"/>
<dbReference type="PANTHER" id="PTHR48080">
    <property type="entry name" value="D-GALACTONATE DEHYDRATASE-RELATED"/>
    <property type="match status" value="1"/>
</dbReference>
<dbReference type="InterPro" id="IPR013342">
    <property type="entry name" value="Mandelate_racemase_C"/>
</dbReference>
<organism evidence="5 6">
    <name type="scientific">Marinovum algicola</name>
    <dbReference type="NCBI Taxonomy" id="42444"/>
    <lineage>
        <taxon>Bacteria</taxon>
        <taxon>Pseudomonadati</taxon>
        <taxon>Pseudomonadota</taxon>
        <taxon>Alphaproteobacteria</taxon>
        <taxon>Rhodobacterales</taxon>
        <taxon>Roseobacteraceae</taxon>
        <taxon>Marinovum</taxon>
    </lineage>
</organism>
<reference evidence="5 6" key="1">
    <citation type="submission" date="2016-10" db="EMBL/GenBank/DDBJ databases">
        <authorList>
            <person name="Varghese N."/>
            <person name="Submissions S."/>
        </authorList>
    </citation>
    <scope>NUCLEOTIDE SEQUENCE [LARGE SCALE GENOMIC DNA]</scope>
    <source>
        <strain evidence="5 6">FF3</strain>
    </source>
</reference>
<dbReference type="PANTHER" id="PTHR48080:SF4">
    <property type="entry name" value="GLUCARATE DEHYDRATASE"/>
    <property type="match status" value="1"/>
</dbReference>
<gene>
    <name evidence="5" type="ORF">SAMN04487940_11334</name>
</gene>
<comment type="pathway">
    <text evidence="2">Carbohydrate acid metabolism; D-glucarate degradation; 2,5-dioxopentanoate from D-glucarate: step 1/2.</text>
</comment>
<accession>A0A975ZPJ9</accession>
<protein>
    <recommendedName>
        <fullName evidence="3">glucarate dehydratase</fullName>
        <ecNumber evidence="3">4.2.1.40</ecNumber>
    </recommendedName>
</protein>
<dbReference type="EC" id="4.2.1.40" evidence="3"/>
<dbReference type="Proteomes" id="UP000182932">
    <property type="component" value="Unassembled WGS sequence"/>
</dbReference>
<dbReference type="GeneID" id="80819570"/>
<name>A0A975ZPJ9_9RHOB</name>
<dbReference type="InterPro" id="IPR013341">
    <property type="entry name" value="Mandelate_racemase_N_dom"/>
</dbReference>
<dbReference type="Gene3D" id="3.20.20.120">
    <property type="entry name" value="Enolase-like C-terminal domain"/>
    <property type="match status" value="1"/>
</dbReference>
<comment type="catalytic activity">
    <reaction evidence="1">
        <text>D-glucarate = 5-dehydro-4-deoxy-D-glucarate + H2O</text>
        <dbReference type="Rhea" id="RHEA:14573"/>
        <dbReference type="ChEBI" id="CHEBI:15377"/>
        <dbReference type="ChEBI" id="CHEBI:30612"/>
        <dbReference type="ChEBI" id="CHEBI:42819"/>
        <dbReference type="EC" id="4.2.1.40"/>
    </reaction>
</comment>
<keyword evidence="6" id="KW-1185">Reference proteome</keyword>
<dbReference type="Pfam" id="PF13378">
    <property type="entry name" value="MR_MLE_C"/>
    <property type="match status" value="1"/>
</dbReference>
<evidence type="ECO:0000259" key="4">
    <source>
        <dbReference type="SMART" id="SM00922"/>
    </source>
</evidence>
<evidence type="ECO:0000313" key="5">
    <source>
        <dbReference type="EMBL" id="SEJ89715.1"/>
    </source>
</evidence>
<evidence type="ECO:0000313" key="6">
    <source>
        <dbReference type="Proteomes" id="UP000182932"/>
    </source>
</evidence>
<dbReference type="InterPro" id="IPR029017">
    <property type="entry name" value="Enolase-like_N"/>
</dbReference>
<dbReference type="SMART" id="SM00922">
    <property type="entry name" value="MR_MLE"/>
    <property type="match status" value="1"/>
</dbReference>
<dbReference type="InterPro" id="IPR034593">
    <property type="entry name" value="DgoD-like"/>
</dbReference>
<comment type="caution">
    <text evidence="5">The sequence shown here is derived from an EMBL/GenBank/DDBJ whole genome shotgun (WGS) entry which is preliminary data.</text>
</comment>
<dbReference type="InterPro" id="IPR036849">
    <property type="entry name" value="Enolase-like_C_sf"/>
</dbReference>